<gene>
    <name evidence="1" type="ORF">STAFG_0826</name>
</gene>
<comment type="caution">
    <text evidence="1">The sequence shown here is derived from an EMBL/GenBank/DDBJ whole genome shotgun (WGS) entry which is preliminary data.</text>
</comment>
<keyword evidence="2" id="KW-1185">Reference proteome</keyword>
<accession>S4N3D9</accession>
<dbReference type="Proteomes" id="UP000015001">
    <property type="component" value="Unassembled WGS sequence"/>
</dbReference>
<dbReference type="HOGENOM" id="CLU_2604387_0_0_11"/>
<dbReference type="EMBL" id="AOPY01001280">
    <property type="protein sequence ID" value="EPJ42137.1"/>
    <property type="molecule type" value="Genomic_DNA"/>
</dbReference>
<evidence type="ECO:0000313" key="1">
    <source>
        <dbReference type="EMBL" id="EPJ42137.1"/>
    </source>
</evidence>
<dbReference type="AlphaFoldDB" id="S4N3D9"/>
<reference evidence="1 2" key="1">
    <citation type="submission" date="2013-02" db="EMBL/GenBank/DDBJ databases">
        <title>Draft Genome Sequence of Streptomyces afghaniensis, Which Produces Compounds of the Julimycin B-Complex.</title>
        <authorList>
            <person name="Gruening B.A."/>
            <person name="Praeg A."/>
            <person name="Erxleben A."/>
            <person name="Guenther S."/>
            <person name="Fiedler H.-P."/>
            <person name="Goodfellow M."/>
            <person name="Mueller M."/>
        </authorList>
    </citation>
    <scope>NUCLEOTIDE SEQUENCE [LARGE SCALE GENOMIC DNA]</scope>
    <source>
        <strain evidence="1 2">772</strain>
    </source>
</reference>
<dbReference type="PATRIC" id="fig|1283301.3.peg.810"/>
<proteinExistence type="predicted"/>
<name>S4N3D9_9ACTN</name>
<protein>
    <submittedName>
        <fullName evidence="1">Uncharacterized protein</fullName>
    </submittedName>
</protein>
<sequence>MGLGRHGLGAAGLADPVVRRLRTVRADGTAAPRHRATNTSQPAIARQGCRALQRATRTDNEFMPKSLAELGSCRTEVLG</sequence>
<organism evidence="1 2">
    <name type="scientific">Streptomyces afghaniensis 772</name>
    <dbReference type="NCBI Taxonomy" id="1283301"/>
    <lineage>
        <taxon>Bacteria</taxon>
        <taxon>Bacillati</taxon>
        <taxon>Actinomycetota</taxon>
        <taxon>Actinomycetes</taxon>
        <taxon>Kitasatosporales</taxon>
        <taxon>Streptomycetaceae</taxon>
        <taxon>Streptomyces</taxon>
    </lineage>
</organism>
<evidence type="ECO:0000313" key="2">
    <source>
        <dbReference type="Proteomes" id="UP000015001"/>
    </source>
</evidence>